<dbReference type="InterPro" id="IPR036259">
    <property type="entry name" value="MFS_trans_sf"/>
</dbReference>
<feature type="transmembrane region" description="Helical" evidence="6">
    <location>
        <begin position="322"/>
        <end position="342"/>
    </location>
</feature>
<sequence>MRVPKEGVRSRRLTARSANRYGRSGSANKPRSRGTGTGSRMPRGDYPPEPSTIPWNRSTRFQAAVVAGVFFCGRVYSALNALGAGGLRSPHLVNVTSGISYGLNVVFALLTGIFVNVLGERIVLSSGVIGFSINGASLYCNNKFETTWLMYFSSALQGFATALLWVVQAAIMLAYPEPDFKGKFISIWYASIAAGQSVGGALALGFNAENQNAGAITPITYIPLITIAALGPFIALLLSNPEKVIRRDGVKIQSKKQLSAVDEAKKMVLLIPMFIFSQWFLSYKGTFTAVYHSLTSAFTGIAGTFAMGFFLDSPRLSRSTKFRWAFIGTYTLYSLVWIWYTVVQWYYAKTNPVGLDWTQSEFYASFLLILVDGFVDHAFQTFLYALVGSLTEDMDELERYTGFLKAVNTGGAALGYAVQTKWSMVGAEALLIGPWFVQVIPTWLVVRKVHK</sequence>
<feature type="transmembrane region" description="Helical" evidence="6">
    <location>
        <begin position="99"/>
        <end position="115"/>
    </location>
</feature>
<protein>
    <submittedName>
        <fullName evidence="7">MFS general substrate transporter</fullName>
    </submittedName>
</protein>
<dbReference type="Pfam" id="PF07690">
    <property type="entry name" value="MFS_1"/>
    <property type="match status" value="1"/>
</dbReference>
<comment type="subcellular location">
    <subcellularLocation>
        <location evidence="1">Membrane</location>
        <topology evidence="1">Multi-pass membrane protein</topology>
    </subcellularLocation>
</comment>
<feature type="transmembrane region" description="Helical" evidence="6">
    <location>
        <begin position="289"/>
        <end position="310"/>
    </location>
</feature>
<dbReference type="SUPFAM" id="SSF103473">
    <property type="entry name" value="MFS general substrate transporter"/>
    <property type="match status" value="1"/>
</dbReference>
<reference evidence="7 8" key="1">
    <citation type="submission" date="2024-07" db="EMBL/GenBank/DDBJ databases">
        <title>Section-level genome sequencing and comparative genomics of Aspergillus sections Usti and Cavernicolus.</title>
        <authorList>
            <consortium name="Lawrence Berkeley National Laboratory"/>
            <person name="Nybo J.L."/>
            <person name="Vesth T.C."/>
            <person name="Theobald S."/>
            <person name="Frisvad J.C."/>
            <person name="Larsen T.O."/>
            <person name="Kjaerboelling I."/>
            <person name="Rothschild-Mancinelli K."/>
            <person name="Lyhne E.K."/>
            <person name="Kogle M.E."/>
            <person name="Barry K."/>
            <person name="Clum A."/>
            <person name="Na H."/>
            <person name="Ledsgaard L."/>
            <person name="Lin J."/>
            <person name="Lipzen A."/>
            <person name="Kuo A."/>
            <person name="Riley R."/>
            <person name="Mondo S."/>
            <person name="LaButti K."/>
            <person name="Haridas S."/>
            <person name="Pangalinan J."/>
            <person name="Salamov A.A."/>
            <person name="Simmons B.A."/>
            <person name="Magnuson J.K."/>
            <person name="Chen J."/>
            <person name="Drula E."/>
            <person name="Henrissat B."/>
            <person name="Wiebenga A."/>
            <person name="Lubbers R.J."/>
            <person name="Gomes A.C."/>
            <person name="Makela M.R."/>
            <person name="Stajich J."/>
            <person name="Grigoriev I.V."/>
            <person name="Mortensen U.H."/>
            <person name="De vries R.P."/>
            <person name="Baker S.E."/>
            <person name="Andersen M.R."/>
        </authorList>
    </citation>
    <scope>NUCLEOTIDE SEQUENCE [LARGE SCALE GENOMIC DNA]</scope>
    <source>
        <strain evidence="7 8">CBS 600.67</strain>
    </source>
</reference>
<dbReference type="Proteomes" id="UP001610335">
    <property type="component" value="Unassembled WGS sequence"/>
</dbReference>
<evidence type="ECO:0000256" key="3">
    <source>
        <dbReference type="ARBA" id="ARBA00022989"/>
    </source>
</evidence>
<evidence type="ECO:0000256" key="4">
    <source>
        <dbReference type="ARBA" id="ARBA00023136"/>
    </source>
</evidence>
<feature type="transmembrane region" description="Helical" evidence="6">
    <location>
        <begin position="151"/>
        <end position="175"/>
    </location>
</feature>
<organism evidence="7 8">
    <name type="scientific">Aspergillus cavernicola</name>
    <dbReference type="NCBI Taxonomy" id="176166"/>
    <lineage>
        <taxon>Eukaryota</taxon>
        <taxon>Fungi</taxon>
        <taxon>Dikarya</taxon>
        <taxon>Ascomycota</taxon>
        <taxon>Pezizomycotina</taxon>
        <taxon>Eurotiomycetes</taxon>
        <taxon>Eurotiomycetidae</taxon>
        <taxon>Eurotiales</taxon>
        <taxon>Aspergillaceae</taxon>
        <taxon>Aspergillus</taxon>
        <taxon>Aspergillus subgen. Nidulantes</taxon>
    </lineage>
</organism>
<dbReference type="EMBL" id="JBFXLS010000044">
    <property type="protein sequence ID" value="KAL2824423.1"/>
    <property type="molecule type" value="Genomic_DNA"/>
</dbReference>
<accession>A0ABR4I9N0</accession>
<name>A0ABR4I9N0_9EURO</name>
<proteinExistence type="predicted"/>
<dbReference type="PANTHER" id="PTHR23294:SF56">
    <property type="entry name" value="DUF895 DOMAIN MEMBRANE PROTEIN"/>
    <property type="match status" value="1"/>
</dbReference>
<evidence type="ECO:0000256" key="5">
    <source>
        <dbReference type="SAM" id="MobiDB-lite"/>
    </source>
</evidence>
<feature type="transmembrane region" description="Helical" evidence="6">
    <location>
        <begin position="218"/>
        <end position="238"/>
    </location>
</feature>
<keyword evidence="8" id="KW-1185">Reference proteome</keyword>
<dbReference type="PANTHER" id="PTHR23294">
    <property type="entry name" value="ET TRANSLATION PRODUCT-RELATED"/>
    <property type="match status" value="1"/>
</dbReference>
<evidence type="ECO:0000256" key="6">
    <source>
        <dbReference type="SAM" id="Phobius"/>
    </source>
</evidence>
<evidence type="ECO:0000256" key="2">
    <source>
        <dbReference type="ARBA" id="ARBA00022692"/>
    </source>
</evidence>
<evidence type="ECO:0000313" key="8">
    <source>
        <dbReference type="Proteomes" id="UP001610335"/>
    </source>
</evidence>
<evidence type="ECO:0000313" key="7">
    <source>
        <dbReference type="EMBL" id="KAL2824423.1"/>
    </source>
</evidence>
<feature type="transmembrane region" description="Helical" evidence="6">
    <location>
        <begin position="61"/>
        <end position="79"/>
    </location>
</feature>
<gene>
    <name evidence="7" type="ORF">BDW59DRAFT_172939</name>
</gene>
<dbReference type="Gene3D" id="1.20.1250.20">
    <property type="entry name" value="MFS general substrate transporter like domains"/>
    <property type="match status" value="1"/>
</dbReference>
<feature type="region of interest" description="Disordered" evidence="5">
    <location>
        <begin position="1"/>
        <end position="54"/>
    </location>
</feature>
<feature type="transmembrane region" description="Helical" evidence="6">
    <location>
        <begin position="424"/>
        <end position="446"/>
    </location>
</feature>
<keyword evidence="3 6" id="KW-1133">Transmembrane helix</keyword>
<keyword evidence="4 6" id="KW-0472">Membrane</keyword>
<feature type="transmembrane region" description="Helical" evidence="6">
    <location>
        <begin position="187"/>
        <end position="206"/>
    </location>
</feature>
<dbReference type="InterPro" id="IPR051617">
    <property type="entry name" value="UNC-93-like_regulator"/>
</dbReference>
<comment type="caution">
    <text evidence="7">The sequence shown here is derived from an EMBL/GenBank/DDBJ whole genome shotgun (WGS) entry which is preliminary data.</text>
</comment>
<evidence type="ECO:0000256" key="1">
    <source>
        <dbReference type="ARBA" id="ARBA00004141"/>
    </source>
</evidence>
<dbReference type="InterPro" id="IPR011701">
    <property type="entry name" value="MFS"/>
</dbReference>
<keyword evidence="2 6" id="KW-0812">Transmembrane</keyword>